<dbReference type="RefSeq" id="WP_054558951.1">
    <property type="nucleotide sequence ID" value="NZ_LDJX01000003.1"/>
</dbReference>
<dbReference type="EMBL" id="LDJX01000003">
    <property type="protein sequence ID" value="KPM32165.1"/>
    <property type="molecule type" value="Genomic_DNA"/>
</dbReference>
<dbReference type="AlphaFoldDB" id="A0A0P7A644"/>
<evidence type="ECO:0000313" key="2">
    <source>
        <dbReference type="Proteomes" id="UP000050280"/>
    </source>
</evidence>
<organism evidence="1 2">
    <name type="scientific">Croceitalea dokdonensis DOKDO 023</name>
    <dbReference type="NCBI Taxonomy" id="1300341"/>
    <lineage>
        <taxon>Bacteria</taxon>
        <taxon>Pseudomonadati</taxon>
        <taxon>Bacteroidota</taxon>
        <taxon>Flavobacteriia</taxon>
        <taxon>Flavobacteriales</taxon>
        <taxon>Flavobacteriaceae</taxon>
        <taxon>Croceitalea</taxon>
    </lineage>
</organism>
<accession>A0A0P7A644</accession>
<dbReference type="STRING" id="1300341.I595_1814"/>
<dbReference type="Proteomes" id="UP000050280">
    <property type="component" value="Unassembled WGS sequence"/>
</dbReference>
<protein>
    <submittedName>
        <fullName evidence="1">Uncharacterized protein</fullName>
    </submittedName>
</protein>
<gene>
    <name evidence="1" type="ORF">I595_1814</name>
</gene>
<sequence length="67" mass="7576">MKKTGKRRSMLQCGILTLFTGMVLFSSISVVNENLWKGFTLNLGLGFFLFEISELVKHYKMGKVGDD</sequence>
<keyword evidence="2" id="KW-1185">Reference proteome</keyword>
<reference evidence="1 2" key="1">
    <citation type="submission" date="2015-09" db="EMBL/GenBank/DDBJ databases">
        <title>Genome sequence of the marine flavobacterium Croceitalea dokdonensis DOKDO 023 that contains proton- and sodium-pumping rhodopsins.</title>
        <authorList>
            <person name="Kwon S.-K."/>
            <person name="Lee H.K."/>
            <person name="Kwak M.-J."/>
            <person name="Kim J.F."/>
        </authorList>
    </citation>
    <scope>NUCLEOTIDE SEQUENCE [LARGE SCALE GENOMIC DNA]</scope>
    <source>
        <strain evidence="1 2">DOKDO 023</strain>
    </source>
</reference>
<evidence type="ECO:0000313" key="1">
    <source>
        <dbReference type="EMBL" id="KPM32165.1"/>
    </source>
</evidence>
<comment type="caution">
    <text evidence="1">The sequence shown here is derived from an EMBL/GenBank/DDBJ whole genome shotgun (WGS) entry which is preliminary data.</text>
</comment>
<name>A0A0P7A644_9FLAO</name>
<proteinExistence type="predicted"/>